<dbReference type="STRING" id="1317122.ATO12_10795"/>
<dbReference type="AlphaFoldDB" id="A0A023BMV7"/>
<dbReference type="eggNOG" id="ENOG502ZVSQ">
    <property type="taxonomic scope" value="Bacteria"/>
</dbReference>
<evidence type="ECO:0000313" key="1">
    <source>
        <dbReference type="EMBL" id="EZH71331.1"/>
    </source>
</evidence>
<dbReference type="EMBL" id="AQRA01000020">
    <property type="protein sequence ID" value="EZH71331.1"/>
    <property type="molecule type" value="Genomic_DNA"/>
</dbReference>
<name>A0A023BMV7_9FLAO</name>
<dbReference type="Proteomes" id="UP000023541">
    <property type="component" value="Unassembled WGS sequence"/>
</dbReference>
<accession>A0A023BMV7</accession>
<comment type="caution">
    <text evidence="1">The sequence shown here is derived from an EMBL/GenBank/DDBJ whole genome shotgun (WGS) entry which is preliminary data.</text>
</comment>
<organism evidence="1 2">
    <name type="scientific">Aquimarina atlantica</name>
    <dbReference type="NCBI Taxonomy" id="1317122"/>
    <lineage>
        <taxon>Bacteria</taxon>
        <taxon>Pseudomonadati</taxon>
        <taxon>Bacteroidota</taxon>
        <taxon>Flavobacteriia</taxon>
        <taxon>Flavobacteriales</taxon>
        <taxon>Flavobacteriaceae</taxon>
        <taxon>Aquimarina</taxon>
    </lineage>
</organism>
<proteinExistence type="predicted"/>
<protein>
    <submittedName>
        <fullName evidence="1">Uncharacterized protein</fullName>
    </submittedName>
</protein>
<reference evidence="1 2" key="1">
    <citation type="submission" date="2014-04" db="EMBL/GenBank/DDBJ databases">
        <title>Aquimarina sp. 22II-S11-z7 Genome Sequencing.</title>
        <authorList>
            <person name="Lai Q."/>
        </authorList>
    </citation>
    <scope>NUCLEOTIDE SEQUENCE [LARGE SCALE GENOMIC DNA]</scope>
    <source>
        <strain evidence="1 2">22II-S11-z7</strain>
    </source>
</reference>
<keyword evidence="2" id="KW-1185">Reference proteome</keyword>
<sequence>MYKINHEIILKGNAELSNKIFEDKELSNGINPIFKCNKCEIENSFTIIPFNTGFSFSDLIEKEFLREPFLLKEKIVSEAFGIYAYSNKYLVDGLPPIYFALNCKNCNQPHICIFGFGERQQGYFVCSIAGIWEIEEKDLNTPT</sequence>
<dbReference type="RefSeq" id="WP_034247585.1">
    <property type="nucleotide sequence ID" value="NZ_AQRA01000020.1"/>
</dbReference>
<gene>
    <name evidence="1" type="ORF">ATO12_10795</name>
</gene>
<dbReference type="OrthoDB" id="1271946at2"/>
<evidence type="ECO:0000313" key="2">
    <source>
        <dbReference type="Proteomes" id="UP000023541"/>
    </source>
</evidence>